<sequence>MNKLLLLLFAILFFSCKTKESKPAFSEKVVSYNYEVSDQPKNRKNPYSVLFNLEKNTSDTYTIVTDVFLSQGAHFISPSSKEDFKGKFKIIIPENDNITVDKNLIETPKSHEEFDPHPFVAGFVNWVRVNTTYKQKMTLKTNKDFTVSGTVEFVVEPNCTLEKVPFTIKQEKGWLVMYGDGC</sequence>
<accession>A0ABM9NRV7</accession>
<proteinExistence type="predicted"/>
<evidence type="ECO:0000313" key="1">
    <source>
        <dbReference type="EMBL" id="CAL2076589.1"/>
    </source>
</evidence>
<evidence type="ECO:0008006" key="3">
    <source>
        <dbReference type="Google" id="ProtNLM"/>
    </source>
</evidence>
<organism evidence="1 2">
    <name type="scientific">Tenacibaculum platacis</name>
    <dbReference type="NCBI Taxonomy" id="3137852"/>
    <lineage>
        <taxon>Bacteria</taxon>
        <taxon>Pseudomonadati</taxon>
        <taxon>Bacteroidota</taxon>
        <taxon>Flavobacteriia</taxon>
        <taxon>Flavobacteriales</taxon>
        <taxon>Flavobacteriaceae</taxon>
        <taxon>Tenacibaculum</taxon>
    </lineage>
</organism>
<gene>
    <name evidence="1" type="ORF">T190607A01A_10385</name>
</gene>
<protein>
    <recommendedName>
        <fullName evidence="3">Lipoprotein</fullName>
    </recommendedName>
</protein>
<dbReference type="EMBL" id="CAXIXY010000003">
    <property type="protein sequence ID" value="CAL2076589.1"/>
    <property type="molecule type" value="Genomic_DNA"/>
</dbReference>
<name>A0ABM9NRV7_9FLAO</name>
<comment type="caution">
    <text evidence="1">The sequence shown here is derived from an EMBL/GenBank/DDBJ whole genome shotgun (WGS) entry which is preliminary data.</text>
</comment>
<dbReference type="PROSITE" id="PS51257">
    <property type="entry name" value="PROKAR_LIPOPROTEIN"/>
    <property type="match status" value="1"/>
</dbReference>
<dbReference type="Proteomes" id="UP001497416">
    <property type="component" value="Unassembled WGS sequence"/>
</dbReference>
<evidence type="ECO:0000313" key="2">
    <source>
        <dbReference type="Proteomes" id="UP001497416"/>
    </source>
</evidence>
<dbReference type="RefSeq" id="WP_348709948.1">
    <property type="nucleotide sequence ID" value="NZ_CAXIXY010000003.1"/>
</dbReference>
<reference evidence="1 2" key="1">
    <citation type="submission" date="2024-05" db="EMBL/GenBank/DDBJ databases">
        <authorList>
            <person name="Duchaud E."/>
        </authorList>
    </citation>
    <scope>NUCLEOTIDE SEQUENCE [LARGE SCALE GENOMIC DNA]</scope>
    <source>
        <strain evidence="1">Ena-SAMPLE-TAB-13-05-2024-13:56:06:370-140302</strain>
    </source>
</reference>
<keyword evidence="2" id="KW-1185">Reference proteome</keyword>